<proteinExistence type="predicted"/>
<accession>A0A2U2J393</accession>
<evidence type="ECO:0000313" key="2">
    <source>
        <dbReference type="Proteomes" id="UP000245916"/>
    </source>
</evidence>
<name>A0A2U2J393_9SPHN</name>
<dbReference type="AlphaFoldDB" id="A0A2U2J393"/>
<organism evidence="1 2">
    <name type="scientific">Allosphingosinicella humi</name>
    <dbReference type="NCBI Taxonomy" id="2068657"/>
    <lineage>
        <taxon>Bacteria</taxon>
        <taxon>Pseudomonadati</taxon>
        <taxon>Pseudomonadota</taxon>
        <taxon>Alphaproteobacteria</taxon>
        <taxon>Sphingomonadales</taxon>
        <taxon>Sphingomonadaceae</taxon>
        <taxon>Allosphingosinicella</taxon>
    </lineage>
</organism>
<keyword evidence="2" id="KW-1185">Reference proteome</keyword>
<gene>
    <name evidence="1" type="ORF">DF286_08000</name>
</gene>
<comment type="caution">
    <text evidence="1">The sequence shown here is derived from an EMBL/GenBank/DDBJ whole genome shotgun (WGS) entry which is preliminary data.</text>
</comment>
<dbReference type="Proteomes" id="UP000245916">
    <property type="component" value="Unassembled WGS sequence"/>
</dbReference>
<evidence type="ECO:0000313" key="1">
    <source>
        <dbReference type="EMBL" id="PWG02813.1"/>
    </source>
</evidence>
<sequence length="205" mass="22329">METLIHSMNLATAATDEATKAAAELLSDYASAVPDLVDDIDTIGRFELGLVFDVMPQVQSLLRGHANAEIASILARTPTSIAEDFAVYADTPRQFVEDLLVAGPDYREVPAGGEIVLDQHDGALRRLSSNDWRFYPNITFGGLTTPMIDMISIAPANVNHISVEVGSDGVLRIKALPGFRGLARFDYRVRDEEQSASGRAFVRVH</sequence>
<dbReference type="EMBL" id="QFFF01000001">
    <property type="protein sequence ID" value="PWG02813.1"/>
    <property type="molecule type" value="Genomic_DNA"/>
</dbReference>
<reference evidence="1 2" key="1">
    <citation type="submission" date="2018-05" db="EMBL/GenBank/DDBJ databases">
        <title>Genome of Sphingosinicella humi QZX222.</title>
        <authorList>
            <person name="Qiao Z."/>
            <person name="Wang G."/>
        </authorList>
    </citation>
    <scope>NUCLEOTIDE SEQUENCE [LARGE SCALE GENOMIC DNA]</scope>
    <source>
        <strain evidence="1 2">QZX222</strain>
    </source>
</reference>
<protein>
    <submittedName>
        <fullName evidence="1">Uncharacterized protein</fullName>
    </submittedName>
</protein>